<evidence type="ECO:0000256" key="13">
    <source>
        <dbReference type="SAM" id="Phobius"/>
    </source>
</evidence>
<evidence type="ECO:0000256" key="10">
    <source>
        <dbReference type="ARBA" id="ARBA00022989"/>
    </source>
</evidence>
<dbReference type="OrthoDB" id="387657at2759"/>
<dbReference type="Proteomes" id="UP000013776">
    <property type="component" value="Unassembled WGS sequence"/>
</dbReference>
<dbReference type="STRING" id="1097556.R4XFZ0"/>
<evidence type="ECO:0000256" key="7">
    <source>
        <dbReference type="ARBA" id="ARBA00022801"/>
    </source>
</evidence>
<dbReference type="GO" id="GO:0016020">
    <property type="term" value="C:membrane"/>
    <property type="evidence" value="ECO:0007669"/>
    <property type="project" value="UniProtKB-SubCell"/>
</dbReference>
<keyword evidence="16" id="KW-1185">Reference proteome</keyword>
<dbReference type="PANTHER" id="PTHR16320">
    <property type="entry name" value="SPHINGOMYELINASE FAMILY MEMBER"/>
    <property type="match status" value="1"/>
</dbReference>
<evidence type="ECO:0000256" key="11">
    <source>
        <dbReference type="ARBA" id="ARBA00023098"/>
    </source>
</evidence>
<evidence type="ECO:0000256" key="4">
    <source>
        <dbReference type="ARBA" id="ARBA00006335"/>
    </source>
</evidence>
<accession>R4XFZ0</accession>
<keyword evidence="12 13" id="KW-0472">Membrane</keyword>
<dbReference type="EMBL" id="CAHR02000144">
    <property type="protein sequence ID" value="CCG83414.1"/>
    <property type="molecule type" value="Genomic_DNA"/>
</dbReference>
<keyword evidence="11" id="KW-0443">Lipid metabolism</keyword>
<comment type="pathway">
    <text evidence="2">Lipid metabolism; sphingolipid metabolism.</text>
</comment>
<dbReference type="GO" id="GO:0046872">
    <property type="term" value="F:metal ion binding"/>
    <property type="evidence" value="ECO:0007669"/>
    <property type="project" value="UniProtKB-KW"/>
</dbReference>
<evidence type="ECO:0000313" key="15">
    <source>
        <dbReference type="EMBL" id="CCG83414.1"/>
    </source>
</evidence>
<keyword evidence="6" id="KW-0479">Metal-binding</keyword>
<comment type="similarity">
    <text evidence="4">Belongs to the neutral sphingomyelinase family.</text>
</comment>
<evidence type="ECO:0000256" key="9">
    <source>
        <dbReference type="ARBA" id="ARBA00022919"/>
    </source>
</evidence>
<evidence type="ECO:0000256" key="3">
    <source>
        <dbReference type="ARBA" id="ARBA00004991"/>
    </source>
</evidence>
<organism evidence="15 16">
    <name type="scientific">Taphrina deformans (strain PYCC 5710 / ATCC 11124 / CBS 356.35 / IMI 108563 / JCM 9778 / NBRC 8474)</name>
    <name type="common">Peach leaf curl fungus</name>
    <name type="synonym">Lalaria deformans</name>
    <dbReference type="NCBI Taxonomy" id="1097556"/>
    <lineage>
        <taxon>Eukaryota</taxon>
        <taxon>Fungi</taxon>
        <taxon>Dikarya</taxon>
        <taxon>Ascomycota</taxon>
        <taxon>Taphrinomycotina</taxon>
        <taxon>Taphrinomycetes</taxon>
        <taxon>Taphrinales</taxon>
        <taxon>Taphrinaceae</taxon>
        <taxon>Taphrina</taxon>
    </lineage>
</organism>
<dbReference type="GO" id="GO:0004767">
    <property type="term" value="F:sphingomyelin phosphodiesterase activity"/>
    <property type="evidence" value="ECO:0007669"/>
    <property type="project" value="InterPro"/>
</dbReference>
<sequence length="403" mass="46563">MAQLEVITLNCWGLKYISKLTTERIQHIAEELAHSQCDVVCLQEIWQWEHWEHIRNRLEDRLPHAKYYWSGVMGSGLAILSKFPIVQTDMRPYTLNGRPQAFFRGDWYVGKGIASAIIALPDGRQCQVFNTHMHAPYNEAIDTYLCHRTAQGWDMRKILLASVQAGYITFATGDFNSIPGSLVHRFLTTYLSDSFVTLHPELPLVPRDIVSMNAWDLVEKYGVTCDVSPLNTWRAQQAPGMEPKRLDYMFHDDRAVPKVVEVVFTGLVRNVNCSPSDHFGLRCVFSLQPQSTKKTNRKLHLEDYDEIRKMLDWYRTREQTHSFRRIIHFWFSLGCIVVILSLMMQQRRPFAQVLLGLLLLLSGIAAVLQGLLGAIFGWWELRNLQEFEDEIIRAQKLHEVSGT</sequence>
<dbReference type="Pfam" id="PF03372">
    <property type="entry name" value="Exo_endo_phos"/>
    <property type="match status" value="1"/>
</dbReference>
<keyword evidence="7" id="KW-0378">Hydrolase</keyword>
<evidence type="ECO:0000256" key="12">
    <source>
        <dbReference type="ARBA" id="ARBA00023136"/>
    </source>
</evidence>
<feature type="transmembrane region" description="Helical" evidence="13">
    <location>
        <begin position="355"/>
        <end position="379"/>
    </location>
</feature>
<evidence type="ECO:0000256" key="1">
    <source>
        <dbReference type="ARBA" id="ARBA00004141"/>
    </source>
</evidence>
<dbReference type="Gene3D" id="3.60.10.10">
    <property type="entry name" value="Endonuclease/exonuclease/phosphatase"/>
    <property type="match status" value="1"/>
</dbReference>
<feature type="transmembrane region" description="Helical" evidence="13">
    <location>
        <begin position="326"/>
        <end position="343"/>
    </location>
</feature>
<feature type="domain" description="Endonuclease/exonuclease/phosphatase" evidence="14">
    <location>
        <begin position="7"/>
        <end position="278"/>
    </location>
</feature>
<dbReference type="AlphaFoldDB" id="R4XFZ0"/>
<evidence type="ECO:0000313" key="16">
    <source>
        <dbReference type="Proteomes" id="UP000013776"/>
    </source>
</evidence>
<reference evidence="15 16" key="1">
    <citation type="journal article" date="2013" name="MBio">
        <title>Genome sequencing of the plant pathogen Taphrina deformans, the causal agent of peach leaf curl.</title>
        <authorList>
            <person name="Cisse O.H."/>
            <person name="Almeida J.M.G.C.F."/>
            <person name="Fonseca A."/>
            <person name="Kumar A.A."/>
            <person name="Salojaervi J."/>
            <person name="Overmyer K."/>
            <person name="Hauser P.M."/>
            <person name="Pagni M."/>
        </authorList>
    </citation>
    <scope>NUCLEOTIDE SEQUENCE [LARGE SCALE GENOMIC DNA]</scope>
    <source>
        <strain evidence="16">PYCC 5710 / ATCC 11124 / CBS 356.35 / IMI 108563 / JCM 9778 / NBRC 8474</strain>
    </source>
</reference>
<dbReference type="PANTHER" id="PTHR16320:SF24">
    <property type="entry name" value="PHOSPHODIESTERASE, PUTATIVE-RELATED"/>
    <property type="match status" value="1"/>
</dbReference>
<comment type="caution">
    <text evidence="15">The sequence shown here is derived from an EMBL/GenBank/DDBJ whole genome shotgun (WGS) entry which is preliminary data.</text>
</comment>
<dbReference type="InterPro" id="IPR005135">
    <property type="entry name" value="Endo/exonuclease/phosphatase"/>
</dbReference>
<gene>
    <name evidence="15" type="ORF">TAPDE_003639</name>
</gene>
<keyword evidence="10 13" id="KW-1133">Transmembrane helix</keyword>
<keyword evidence="8" id="KW-0460">Magnesium</keyword>
<evidence type="ECO:0000256" key="2">
    <source>
        <dbReference type="ARBA" id="ARBA00004760"/>
    </source>
</evidence>
<dbReference type="SUPFAM" id="SSF56219">
    <property type="entry name" value="DNase I-like"/>
    <property type="match status" value="1"/>
</dbReference>
<evidence type="ECO:0000256" key="8">
    <source>
        <dbReference type="ARBA" id="ARBA00022842"/>
    </source>
</evidence>
<comment type="pathway">
    <text evidence="3">Sphingolipid metabolism.</text>
</comment>
<keyword evidence="9" id="KW-0746">Sphingolipid metabolism</keyword>
<protein>
    <submittedName>
        <fullName evidence="15">Neutral sphingomyelinase</fullName>
    </submittedName>
</protein>
<dbReference type="InterPro" id="IPR036691">
    <property type="entry name" value="Endo/exonu/phosph_ase_sf"/>
</dbReference>
<evidence type="ECO:0000256" key="5">
    <source>
        <dbReference type="ARBA" id="ARBA00022692"/>
    </source>
</evidence>
<comment type="subcellular location">
    <subcellularLocation>
        <location evidence="1">Membrane</location>
        <topology evidence="1">Multi-pass membrane protein</topology>
    </subcellularLocation>
</comment>
<dbReference type="GO" id="GO:0006665">
    <property type="term" value="P:sphingolipid metabolic process"/>
    <property type="evidence" value="ECO:0007669"/>
    <property type="project" value="UniProtKB-KW"/>
</dbReference>
<evidence type="ECO:0000256" key="6">
    <source>
        <dbReference type="ARBA" id="ARBA00022723"/>
    </source>
</evidence>
<dbReference type="eggNOG" id="KOG3873">
    <property type="taxonomic scope" value="Eukaryota"/>
</dbReference>
<dbReference type="InterPro" id="IPR038772">
    <property type="entry name" value="Sph/SMPD2-like"/>
</dbReference>
<dbReference type="VEuPathDB" id="FungiDB:TAPDE_003639"/>
<keyword evidence="5 13" id="KW-0812">Transmembrane</keyword>
<name>R4XFZ0_TAPDE</name>
<proteinExistence type="inferred from homology"/>
<evidence type="ECO:0000259" key="14">
    <source>
        <dbReference type="Pfam" id="PF03372"/>
    </source>
</evidence>